<feature type="region of interest" description="Disordered" evidence="1">
    <location>
        <begin position="1"/>
        <end position="23"/>
    </location>
</feature>
<dbReference type="EMBL" id="JADBEG010000001">
    <property type="protein sequence ID" value="MBE1493751.1"/>
    <property type="molecule type" value="Genomic_DNA"/>
</dbReference>
<gene>
    <name evidence="2" type="ORF">H4696_000851</name>
</gene>
<evidence type="ECO:0000256" key="1">
    <source>
        <dbReference type="SAM" id="MobiDB-lite"/>
    </source>
</evidence>
<feature type="region of interest" description="Disordered" evidence="1">
    <location>
        <begin position="36"/>
        <end position="55"/>
    </location>
</feature>
<organism evidence="2 3">
    <name type="scientific">Amycolatopsis lexingtonensis</name>
    <dbReference type="NCBI Taxonomy" id="218822"/>
    <lineage>
        <taxon>Bacteria</taxon>
        <taxon>Bacillati</taxon>
        <taxon>Actinomycetota</taxon>
        <taxon>Actinomycetes</taxon>
        <taxon>Pseudonocardiales</taxon>
        <taxon>Pseudonocardiaceae</taxon>
        <taxon>Amycolatopsis</taxon>
    </lineage>
</organism>
<comment type="caution">
    <text evidence="2">The sequence shown here is derived from an EMBL/GenBank/DDBJ whole genome shotgun (WGS) entry which is preliminary data.</text>
</comment>
<evidence type="ECO:0000313" key="2">
    <source>
        <dbReference type="EMBL" id="MBE1493751.1"/>
    </source>
</evidence>
<evidence type="ECO:0000313" key="3">
    <source>
        <dbReference type="Proteomes" id="UP000631670"/>
    </source>
</evidence>
<protein>
    <submittedName>
        <fullName evidence="2">Uncharacterized protein</fullName>
    </submittedName>
</protein>
<sequence length="68" mass="7327">MNDSFIASGVSGPGKSGRRGPQRCASVLNDSFRTSEDLNESFKTSGERVTDGRAAWQRDFAETPAVMS</sequence>
<dbReference type="Proteomes" id="UP000631670">
    <property type="component" value="Unassembled WGS sequence"/>
</dbReference>
<name>A0ABR9HS58_9PSEU</name>
<reference evidence="2 3" key="1">
    <citation type="submission" date="2020-10" db="EMBL/GenBank/DDBJ databases">
        <title>Sequencing the genomes of 1000 actinobacteria strains.</title>
        <authorList>
            <person name="Klenk H.-P."/>
        </authorList>
    </citation>
    <scope>NUCLEOTIDE SEQUENCE [LARGE SCALE GENOMIC DNA]</scope>
    <source>
        <strain evidence="2 3">DSM 44653</strain>
    </source>
</reference>
<accession>A0ABR9HS58</accession>
<proteinExistence type="predicted"/>
<keyword evidence="3" id="KW-1185">Reference proteome</keyword>